<evidence type="ECO:0000313" key="4">
    <source>
        <dbReference type="Proteomes" id="UP000326546"/>
    </source>
</evidence>
<dbReference type="KEGG" id="serw:FY030_11455"/>
<accession>A0A5J6V5I8</accession>
<dbReference type="AlphaFoldDB" id="A0A5J6V5I8"/>
<keyword evidence="4" id="KW-1185">Reference proteome</keyword>
<dbReference type="Gene3D" id="3.10.580.10">
    <property type="entry name" value="CBS-domain"/>
    <property type="match status" value="1"/>
</dbReference>
<keyword evidence="1" id="KW-0129">CBS domain</keyword>
<dbReference type="RefSeq" id="WP_158061622.1">
    <property type="nucleotide sequence ID" value="NZ_CP044427.1"/>
</dbReference>
<dbReference type="EMBL" id="CP044427">
    <property type="protein sequence ID" value="QFG69240.1"/>
    <property type="molecule type" value="Genomic_DNA"/>
</dbReference>
<protein>
    <submittedName>
        <fullName evidence="3">CBS domain-containing protein</fullName>
    </submittedName>
</protein>
<proteinExistence type="predicted"/>
<dbReference type="SMART" id="SM00116">
    <property type="entry name" value="CBS"/>
    <property type="match status" value="2"/>
</dbReference>
<feature type="domain" description="CBS" evidence="2">
    <location>
        <begin position="98"/>
        <end position="157"/>
    </location>
</feature>
<dbReference type="OrthoDB" id="4417510at2"/>
<name>A0A5J6V5I8_9MICO</name>
<dbReference type="Pfam" id="PF00571">
    <property type="entry name" value="CBS"/>
    <property type="match status" value="1"/>
</dbReference>
<dbReference type="SUPFAM" id="SSF54631">
    <property type="entry name" value="CBS-domain pair"/>
    <property type="match status" value="1"/>
</dbReference>
<dbReference type="Proteomes" id="UP000326546">
    <property type="component" value="Chromosome"/>
</dbReference>
<dbReference type="InterPro" id="IPR046342">
    <property type="entry name" value="CBS_dom_sf"/>
</dbReference>
<dbReference type="PROSITE" id="PS51371">
    <property type="entry name" value="CBS"/>
    <property type="match status" value="1"/>
</dbReference>
<organism evidence="3 4">
    <name type="scientific">Ornithinimicrobium pratense</name>
    <dbReference type="NCBI Taxonomy" id="2593973"/>
    <lineage>
        <taxon>Bacteria</taxon>
        <taxon>Bacillati</taxon>
        <taxon>Actinomycetota</taxon>
        <taxon>Actinomycetes</taxon>
        <taxon>Micrococcales</taxon>
        <taxon>Ornithinimicrobiaceae</taxon>
        <taxon>Ornithinimicrobium</taxon>
    </lineage>
</organism>
<sequence length="232" mass="25887">MSAFNDVEAHLKFMVYGGKDVGSVSFAKLLETFKTKRSRDITQKQYDDLRVLAQVRNSLTHERQFDDQRLAVPTDTAIAAMRHIRDRLLDPPTAITVLRSQRPLVVEPGLSVRAALDLMYENDFSQLPVYDDDTYKGLLTTNTVARWVADQMRQHDGLLEDASIATALSFQENEPVRHVPKSVTSTRAVRTFVEAAERGSPLAALIVTETGKSHQRPVAVVTPADIPKLTDS</sequence>
<evidence type="ECO:0000313" key="3">
    <source>
        <dbReference type="EMBL" id="QFG69240.1"/>
    </source>
</evidence>
<gene>
    <name evidence="3" type="ORF">FY030_11455</name>
</gene>
<evidence type="ECO:0000256" key="1">
    <source>
        <dbReference type="PROSITE-ProRule" id="PRU00703"/>
    </source>
</evidence>
<reference evidence="3 4" key="1">
    <citation type="submission" date="2019-09" db="EMBL/GenBank/DDBJ databases">
        <title>Serinicoccus pratensis sp. nov., isolated from meadow soil.</title>
        <authorList>
            <person name="Zhang W."/>
        </authorList>
    </citation>
    <scope>NUCLEOTIDE SEQUENCE [LARGE SCALE GENOMIC DNA]</scope>
    <source>
        <strain evidence="3 4">W204</strain>
    </source>
</reference>
<dbReference type="InterPro" id="IPR000644">
    <property type="entry name" value="CBS_dom"/>
</dbReference>
<evidence type="ECO:0000259" key="2">
    <source>
        <dbReference type="PROSITE" id="PS51371"/>
    </source>
</evidence>